<sequence length="419" mass="44872">MSRHLSPHVSRPAERCVPPTAGLPLALSDLFGRVPGADSDLASGLARAFNLPWARIECSGTAALVIALTALQRLQPGRNEVIVPAYTCPLVAIAVAHCGLELRLCDLQPGRPDMDLDHLERLCGARTLAVLPTHLAGRVTDVAGAAALARRTGAFVIEDAAQALGARIGTESVGTQGDIGFFSLAVGKGLTLYEGGVLAARDPALRAACTRASEALARRHAGWELRRTLELVAYALCYRPALLGVVYGRPLRNALRAGDRVDAAGDLFDLRIPLHRPGRWRQSVGLRALGRLPAFIAGCTDRARRRRAQLESLPGIEVLGDSPVVPGAAGIWPVLLLRVSDAARRDRLLDRLWVAGCGIGLPFAHALPDYRRYASVVPWQDAGALPNARDFAARVLSLSNSPWLDDERFERLCAALVAD</sequence>
<protein>
    <submittedName>
        <fullName evidence="5">DegT/DnrJ/EryC1/StrS aminotransferase</fullName>
    </submittedName>
</protein>
<gene>
    <name evidence="5" type="ORF">METUNv1_02851</name>
</gene>
<dbReference type="InterPro" id="IPR015421">
    <property type="entry name" value="PyrdxlP-dep_Trfase_major"/>
</dbReference>
<dbReference type="Proteomes" id="UP000005019">
    <property type="component" value="Unassembled WGS sequence"/>
</dbReference>
<evidence type="ECO:0000256" key="2">
    <source>
        <dbReference type="PIRSR" id="PIRSR000390-1"/>
    </source>
</evidence>
<dbReference type="PANTHER" id="PTHR30244:SF34">
    <property type="entry name" value="DTDP-4-AMINO-4,6-DIDEOXYGALACTOSE TRANSAMINASE"/>
    <property type="match status" value="1"/>
</dbReference>
<evidence type="ECO:0000256" key="4">
    <source>
        <dbReference type="RuleBase" id="RU004508"/>
    </source>
</evidence>
<dbReference type="OrthoDB" id="9804264at2"/>
<dbReference type="GO" id="GO:0008483">
    <property type="term" value="F:transaminase activity"/>
    <property type="evidence" value="ECO:0007669"/>
    <property type="project" value="UniProtKB-KW"/>
</dbReference>
<reference evidence="5 6" key="1">
    <citation type="journal article" date="2011" name="J. Bacteriol.">
        <title>Genome sequence of Methyloversatilis universalis FAM5T, a methylotrophic representative of the order Rhodocyclales.</title>
        <authorList>
            <person name="Kittichotirat W."/>
            <person name="Good N.M."/>
            <person name="Hall R."/>
            <person name="Bringel F."/>
            <person name="Lajus A."/>
            <person name="Medigue C."/>
            <person name="Smalley N.E."/>
            <person name="Beck D."/>
            <person name="Bumgarner R."/>
            <person name="Vuilleumier S."/>
            <person name="Kalyuzhnaya M.G."/>
        </authorList>
    </citation>
    <scope>NUCLEOTIDE SEQUENCE [LARGE SCALE GENOMIC DNA]</scope>
    <source>
        <strain evidence="6">ATCC BAA-1314 / JCM 13912 / FAM5</strain>
    </source>
</reference>
<keyword evidence="5" id="KW-0808">Transferase</keyword>
<dbReference type="InterPro" id="IPR015422">
    <property type="entry name" value="PyrdxlP-dep_Trfase_small"/>
</dbReference>
<evidence type="ECO:0000256" key="1">
    <source>
        <dbReference type="ARBA" id="ARBA00037999"/>
    </source>
</evidence>
<dbReference type="SUPFAM" id="SSF53383">
    <property type="entry name" value="PLP-dependent transferases"/>
    <property type="match status" value="1"/>
</dbReference>
<dbReference type="STRING" id="1000565.METUNv1_02851"/>
<dbReference type="Gene3D" id="3.40.640.10">
    <property type="entry name" value="Type I PLP-dependent aspartate aminotransferase-like (Major domain)"/>
    <property type="match status" value="1"/>
</dbReference>
<dbReference type="PANTHER" id="PTHR30244">
    <property type="entry name" value="TRANSAMINASE"/>
    <property type="match status" value="1"/>
</dbReference>
<evidence type="ECO:0000313" key="5">
    <source>
        <dbReference type="EMBL" id="EGK71457.1"/>
    </source>
</evidence>
<proteinExistence type="inferred from homology"/>
<evidence type="ECO:0000256" key="3">
    <source>
        <dbReference type="PIRSR" id="PIRSR000390-2"/>
    </source>
</evidence>
<organism evidence="5 6">
    <name type="scientific">Methyloversatilis universalis (strain ATCC BAA-1314 / DSM 25237 / JCM 13912 / CCUG 52030 / FAM5)</name>
    <dbReference type="NCBI Taxonomy" id="1000565"/>
    <lineage>
        <taxon>Bacteria</taxon>
        <taxon>Pseudomonadati</taxon>
        <taxon>Pseudomonadota</taxon>
        <taxon>Betaproteobacteria</taxon>
        <taxon>Nitrosomonadales</taxon>
        <taxon>Sterolibacteriaceae</taxon>
        <taxon>Methyloversatilis</taxon>
    </lineage>
</organism>
<accession>F5REX6</accession>
<keyword evidence="3 4" id="KW-0663">Pyridoxal phosphate</keyword>
<feature type="modified residue" description="N6-(pyridoxal phosphate)lysine" evidence="3">
    <location>
        <position position="188"/>
    </location>
</feature>
<keyword evidence="5" id="KW-0032">Aminotransferase</keyword>
<dbReference type="GO" id="GO:0030170">
    <property type="term" value="F:pyridoxal phosphate binding"/>
    <property type="evidence" value="ECO:0007669"/>
    <property type="project" value="TreeGrafter"/>
</dbReference>
<dbReference type="GO" id="GO:0000271">
    <property type="term" value="P:polysaccharide biosynthetic process"/>
    <property type="evidence" value="ECO:0007669"/>
    <property type="project" value="TreeGrafter"/>
</dbReference>
<keyword evidence="6" id="KW-1185">Reference proteome</keyword>
<dbReference type="PIRSF" id="PIRSF000390">
    <property type="entry name" value="PLP_StrS"/>
    <property type="match status" value="1"/>
</dbReference>
<feature type="active site" description="Proton acceptor" evidence="2">
    <location>
        <position position="188"/>
    </location>
</feature>
<dbReference type="EMBL" id="AFHG01000052">
    <property type="protein sequence ID" value="EGK71457.1"/>
    <property type="molecule type" value="Genomic_DNA"/>
</dbReference>
<dbReference type="Pfam" id="PF01041">
    <property type="entry name" value="DegT_DnrJ_EryC1"/>
    <property type="match status" value="2"/>
</dbReference>
<dbReference type="Gene3D" id="3.90.1150.10">
    <property type="entry name" value="Aspartate Aminotransferase, domain 1"/>
    <property type="match status" value="1"/>
</dbReference>
<comment type="caution">
    <text evidence="5">The sequence shown here is derived from an EMBL/GenBank/DDBJ whole genome shotgun (WGS) entry which is preliminary data.</text>
</comment>
<dbReference type="InterPro" id="IPR015424">
    <property type="entry name" value="PyrdxlP-dep_Trfase"/>
</dbReference>
<name>F5REX6_METUF</name>
<dbReference type="AlphaFoldDB" id="F5REX6"/>
<dbReference type="InterPro" id="IPR000653">
    <property type="entry name" value="DegT/StrS_aminotransferase"/>
</dbReference>
<evidence type="ECO:0000313" key="6">
    <source>
        <dbReference type="Proteomes" id="UP000005019"/>
    </source>
</evidence>
<dbReference type="eggNOG" id="COG0399">
    <property type="taxonomic scope" value="Bacteria"/>
</dbReference>
<comment type="similarity">
    <text evidence="1 4">Belongs to the DegT/DnrJ/EryC1 family.</text>
</comment>